<feature type="compositionally biased region" description="Polar residues" evidence="5">
    <location>
        <begin position="53"/>
        <end position="62"/>
    </location>
</feature>
<comment type="cofactor">
    <cofactor evidence="1">
        <name>Ca(2+)</name>
        <dbReference type="ChEBI" id="CHEBI:29108"/>
    </cofactor>
</comment>
<dbReference type="KEGG" id="mcal:110304442"/>
<keyword evidence="3" id="KW-0564">Palmitate</keyword>
<proteinExistence type="inferred from homology"/>
<dbReference type="CTD" id="57048"/>
<gene>
    <name evidence="7" type="primary">Plscr3</name>
</gene>
<dbReference type="RefSeq" id="XP_021031499.1">
    <property type="nucleotide sequence ID" value="XM_021175840.2"/>
</dbReference>
<comment type="similarity">
    <text evidence="2">Belongs to the phospholipid scramblase family.</text>
</comment>
<evidence type="ECO:0000256" key="1">
    <source>
        <dbReference type="ARBA" id="ARBA00001913"/>
    </source>
</evidence>
<accession>A0A6P5QMV6</accession>
<evidence type="ECO:0000256" key="3">
    <source>
        <dbReference type="ARBA" id="ARBA00023139"/>
    </source>
</evidence>
<dbReference type="AlphaFoldDB" id="A0A6P5QMV6"/>
<dbReference type="InterPro" id="IPR005552">
    <property type="entry name" value="Scramblase"/>
</dbReference>
<evidence type="ECO:0000313" key="6">
    <source>
        <dbReference type="Proteomes" id="UP000515126"/>
    </source>
</evidence>
<dbReference type="PANTHER" id="PTHR23248:SF37">
    <property type="entry name" value="PHOSPHOLIPID SCRAMBLASE 3"/>
    <property type="match status" value="1"/>
</dbReference>
<feature type="compositionally biased region" description="Basic and acidic residues" evidence="5">
    <location>
        <begin position="16"/>
        <end position="26"/>
    </location>
</feature>
<organism evidence="6 7">
    <name type="scientific">Mus caroli</name>
    <name type="common">Ryukyu mouse</name>
    <name type="synonym">Ricefield mouse</name>
    <dbReference type="NCBI Taxonomy" id="10089"/>
    <lineage>
        <taxon>Eukaryota</taxon>
        <taxon>Metazoa</taxon>
        <taxon>Chordata</taxon>
        <taxon>Craniata</taxon>
        <taxon>Vertebrata</taxon>
        <taxon>Euteleostomi</taxon>
        <taxon>Mammalia</taxon>
        <taxon>Eutheria</taxon>
        <taxon>Euarchontoglires</taxon>
        <taxon>Glires</taxon>
        <taxon>Rodentia</taxon>
        <taxon>Myomorpha</taxon>
        <taxon>Muroidea</taxon>
        <taxon>Muridae</taxon>
        <taxon>Murinae</taxon>
        <taxon>Mus</taxon>
        <taxon>Mus</taxon>
    </lineage>
</organism>
<protein>
    <submittedName>
        <fullName evidence="7">Phospholipid scramblase 3 isoform X1</fullName>
    </submittedName>
</protein>
<dbReference type="GO" id="GO:0017128">
    <property type="term" value="F:phospholipid scramblase activity"/>
    <property type="evidence" value="ECO:0007669"/>
    <property type="project" value="InterPro"/>
</dbReference>
<keyword evidence="6" id="KW-1185">Reference proteome</keyword>
<evidence type="ECO:0000256" key="2">
    <source>
        <dbReference type="ARBA" id="ARBA00005350"/>
    </source>
</evidence>
<dbReference type="GeneID" id="110304442"/>
<evidence type="ECO:0000313" key="7">
    <source>
        <dbReference type="RefSeq" id="XP_021031499.1"/>
    </source>
</evidence>
<dbReference type="Pfam" id="PF03803">
    <property type="entry name" value="Scramblase"/>
    <property type="match status" value="1"/>
</dbReference>
<sequence>MSVNGVPLRQRGPTRPWEEDPGDRSSHAVGRQSSNPRKRRGSCCWGQGRNHPPTAQVSTPLQSERKGRNHGEQSAQGPRSAAPGEEKRLLSAQSPRPDWGAGLRRPGGGVRSGPASTSACEPRSAWPPGLFWGLQLFPSLSHSRTKPPLRQKPKTPLLIPMAGYLPPKGYAPSPPPPYPVPSGYPEPVALHPGPGQAPVPTQVPAPAPGFALFPSPGPVAPGPPAPFVPLPGVPPGLEFLVQIDQILIHQKAERVETFLGWETCNRYELRSGTGQQLGQAAEESNCCARLCCGARRPFRIRLADPGDREVLRLLRPLHCGCSCCPCGLQEMEVQAPPGTTIGHVLQTWHPFLPKFSILDADRQPVLRVVGPCWTCGCGTDTNFEVKTKDESRSVGRISKQWGGLLREALTDADDFGLQFPVDLDVKVKAVLLGATFLIDYMFFEKRGGAGPSAITS</sequence>
<feature type="region of interest" description="Disordered" evidence="5">
    <location>
        <begin position="1"/>
        <end position="122"/>
    </location>
</feature>
<keyword evidence="4" id="KW-0449">Lipoprotein</keyword>
<dbReference type="GO" id="GO:0005886">
    <property type="term" value="C:plasma membrane"/>
    <property type="evidence" value="ECO:0007669"/>
    <property type="project" value="TreeGrafter"/>
</dbReference>
<name>A0A6P5QMV6_MUSCR</name>
<dbReference type="PANTHER" id="PTHR23248">
    <property type="entry name" value="PHOSPHOLIPID SCRAMBLASE-RELATED"/>
    <property type="match status" value="1"/>
</dbReference>
<dbReference type="Proteomes" id="UP000515126">
    <property type="component" value="Chromosome 11"/>
</dbReference>
<evidence type="ECO:0000256" key="5">
    <source>
        <dbReference type="SAM" id="MobiDB-lite"/>
    </source>
</evidence>
<reference evidence="7" key="1">
    <citation type="submission" date="2025-08" db="UniProtKB">
        <authorList>
            <consortium name="RefSeq"/>
        </authorList>
    </citation>
    <scope>IDENTIFICATION</scope>
</reference>
<evidence type="ECO:0000256" key="4">
    <source>
        <dbReference type="ARBA" id="ARBA00023288"/>
    </source>
</evidence>